<dbReference type="EMBL" id="JAUHGG010000006">
    <property type="protein sequence ID" value="MDS1822733.1"/>
    <property type="molecule type" value="Genomic_DNA"/>
</dbReference>
<dbReference type="Proteomes" id="UP001253193">
    <property type="component" value="Unassembled WGS sequence"/>
</dbReference>
<sequence>MTNDCTIIKTGNLRECHFYWKYMVNSGFKMPPMPSKAGDFCYAFNSNFGRQQWTDEELKTYIQAMKDAANAQLIPQKELEWIDHRDERLCYWIWSILRLAIHNYDVQSDGLELNYDQYNLDRPYLQLGLNQLPLTSRERYELIIEFFDTATATIEQKRGILAGLRRDWEGVYSTEKFLRPNSDEEGYGAWLWNYVTSNENYPIQHWFLPQPKKPDDMFKAAIAAFDVWGEDTSTKKLFIIQMKKAWSQKKHRMAIAKKNKKSYNFTLTTSTKALLDEMANTTGHSRNEVLERLIKLGHSKLNNKEDIW</sequence>
<reference evidence="1" key="1">
    <citation type="submission" date="2023-06" db="EMBL/GenBank/DDBJ databases">
        <title>Genomic Diversity of Vibrio spp. and Metagenomic Analysis of Pathogens in Florida Gulf Coastal Waters Following Hurricane Ian.</title>
        <authorList>
            <person name="Brumfield K.D."/>
        </authorList>
    </citation>
    <scope>NUCLEOTIDE SEQUENCE</scope>
    <source>
        <strain evidence="1">WBS2B-138</strain>
    </source>
</reference>
<comment type="caution">
    <text evidence="1">The sequence shown here is derived from an EMBL/GenBank/DDBJ whole genome shotgun (WGS) entry which is preliminary data.</text>
</comment>
<protein>
    <recommendedName>
        <fullName evidence="3">CopG family transcriptional regulator</fullName>
    </recommendedName>
</protein>
<gene>
    <name evidence="1" type="ORF">QX249_19015</name>
</gene>
<organism evidence="1 2">
    <name type="scientific">Vibrio parahaemolyticus</name>
    <dbReference type="NCBI Taxonomy" id="670"/>
    <lineage>
        <taxon>Bacteria</taxon>
        <taxon>Pseudomonadati</taxon>
        <taxon>Pseudomonadota</taxon>
        <taxon>Gammaproteobacteria</taxon>
        <taxon>Vibrionales</taxon>
        <taxon>Vibrionaceae</taxon>
        <taxon>Vibrio</taxon>
    </lineage>
</organism>
<evidence type="ECO:0000313" key="1">
    <source>
        <dbReference type="EMBL" id="MDS1822733.1"/>
    </source>
</evidence>
<proteinExistence type="predicted"/>
<dbReference type="RefSeq" id="WP_140103794.1">
    <property type="nucleotide sequence ID" value="NZ_CP034285.1"/>
</dbReference>
<evidence type="ECO:0008006" key="3">
    <source>
        <dbReference type="Google" id="ProtNLM"/>
    </source>
</evidence>
<name>A0AAW8Q8G0_VIBPH</name>
<dbReference type="AlphaFoldDB" id="A0AAW8Q8G0"/>
<accession>A0AAW8Q8G0</accession>
<evidence type="ECO:0000313" key="2">
    <source>
        <dbReference type="Proteomes" id="UP001253193"/>
    </source>
</evidence>